<reference evidence="1 2" key="1">
    <citation type="journal article" date="2015" name="Stand. Genomic Sci.">
        <title>Complete genome sequence of and proposal of Thermofilum uzonense sp. nov. a novel hyperthermophilic crenarchaeon and emended description of the genus Thermofilum.</title>
        <authorList>
            <person name="Toshchakov S.V."/>
            <person name="Korzhenkov A.A."/>
            <person name="Samarov N.I."/>
            <person name="Mazunin I.O."/>
            <person name="Mozhey O.I."/>
            <person name="Shmyr I.S."/>
            <person name="Derbikova K.S."/>
            <person name="Taranov E.A."/>
            <person name="Dominova I.N."/>
            <person name="Bonch-Osmolovskaya E.A."/>
            <person name="Patrushev M.V."/>
            <person name="Podosokorskaya O.A."/>
            <person name="Kublanov I.V."/>
        </authorList>
    </citation>
    <scope>NUCLEOTIDE SEQUENCE [LARGE SCALE GENOMIC DNA]</scope>
    <source>
        <strain evidence="1 2">1807-2</strain>
    </source>
</reference>
<dbReference type="GeneID" id="25401951"/>
<evidence type="ECO:0008006" key="3">
    <source>
        <dbReference type="Google" id="ProtNLM"/>
    </source>
</evidence>
<proteinExistence type="predicted"/>
<dbReference type="Gene3D" id="2.40.100.20">
    <property type="match status" value="1"/>
</dbReference>
<dbReference type="Proteomes" id="UP000067434">
    <property type="component" value="Chromosome"/>
</dbReference>
<organism evidence="1 2">
    <name type="scientific">Infirmifilum uzonense</name>
    <dbReference type="NCBI Taxonomy" id="1550241"/>
    <lineage>
        <taxon>Archaea</taxon>
        <taxon>Thermoproteota</taxon>
        <taxon>Thermoprotei</taxon>
        <taxon>Thermofilales</taxon>
        <taxon>Thermofilaceae</taxon>
        <taxon>Infirmifilum</taxon>
    </lineage>
</organism>
<evidence type="ECO:0000313" key="2">
    <source>
        <dbReference type="Proteomes" id="UP000067434"/>
    </source>
</evidence>
<sequence length="129" mass="13978">MSEVLEIEIKKFGSTIARGEIRRQLVPLNFDAIKKLGKTLTSVIAMSGYLIINLPLKLVNEGSIYTDFKPGDILLAPAAGSLAIVLSRPPEARFRFYKAGEITEGLEALSTLKTNDTITLSITVRAGEG</sequence>
<dbReference type="STRING" id="1550241.MA03_06930"/>
<evidence type="ECO:0000313" key="1">
    <source>
        <dbReference type="EMBL" id="AKG39026.1"/>
    </source>
</evidence>
<keyword evidence="2" id="KW-1185">Reference proteome</keyword>
<accession>A0A0F7CL96</accession>
<dbReference type="EMBL" id="CP009961">
    <property type="protein sequence ID" value="AKG39026.1"/>
    <property type="molecule type" value="Genomic_DNA"/>
</dbReference>
<name>A0A0F7CL96_9CREN</name>
<dbReference type="RefSeq" id="WP_052884554.1">
    <property type="nucleotide sequence ID" value="NZ_CP009961.1"/>
</dbReference>
<gene>
    <name evidence="1" type="ORF">MA03_06930</name>
</gene>
<dbReference type="HOGENOM" id="CLU_157724_0_0_2"/>
<dbReference type="KEGG" id="thf:MA03_06930"/>
<dbReference type="AlphaFoldDB" id="A0A0F7CL96"/>
<dbReference type="PATRIC" id="fig|1550241.5.peg.1436"/>
<protein>
    <recommendedName>
        <fullName evidence="3">Cyclophilin TM1367-like domain-containing protein</fullName>
    </recommendedName>
</protein>
<dbReference type="OrthoDB" id="31480at2157"/>